<organism evidence="1 2">
    <name type="scientific">Cladophialophora carrionii</name>
    <dbReference type="NCBI Taxonomy" id="86049"/>
    <lineage>
        <taxon>Eukaryota</taxon>
        <taxon>Fungi</taxon>
        <taxon>Dikarya</taxon>
        <taxon>Ascomycota</taxon>
        <taxon>Pezizomycotina</taxon>
        <taxon>Eurotiomycetes</taxon>
        <taxon>Chaetothyriomycetidae</taxon>
        <taxon>Chaetothyriales</taxon>
        <taxon>Herpotrichiellaceae</taxon>
        <taxon>Cladophialophora</taxon>
    </lineage>
</organism>
<keyword evidence="2" id="KW-1185">Reference proteome</keyword>
<dbReference type="InterPro" id="IPR039261">
    <property type="entry name" value="FNR_nucleotide-bd"/>
</dbReference>
<dbReference type="Proteomes" id="UP000094526">
    <property type="component" value="Unassembled WGS sequence"/>
</dbReference>
<name>A0A1C1CWA8_9EURO</name>
<dbReference type="Gene3D" id="3.40.50.80">
    <property type="entry name" value="Nucleotide-binding domain of ferredoxin-NADP reductase (FNR) module"/>
    <property type="match status" value="1"/>
</dbReference>
<dbReference type="AlphaFoldDB" id="A0A1C1CWA8"/>
<evidence type="ECO:0000313" key="2">
    <source>
        <dbReference type="Proteomes" id="UP000094526"/>
    </source>
</evidence>
<comment type="caution">
    <text evidence="1">The sequence shown here is derived from an EMBL/GenBank/DDBJ whole genome shotgun (WGS) entry which is preliminary data.</text>
</comment>
<sequence length="137" mass="15540">MFATDIGIAAQLSLLKETLIQREQQVTANKRIILVWQIEAEAYEEWVQKWMEDVLRMDTHSVSSRLHTMALGQTNLRPQTFQALLYVTGGFKSANSRVGQATDYGRRVKKYYECANFGRILTDELQLTVGPALVTGT</sequence>
<gene>
    <name evidence="1" type="ORF">CLCR_10950</name>
</gene>
<accession>A0A1C1CWA8</accession>
<proteinExistence type="predicted"/>
<protein>
    <submittedName>
        <fullName evidence="1">Uncharacterized protein</fullName>
    </submittedName>
</protein>
<dbReference type="VEuPathDB" id="FungiDB:CLCR_10950"/>
<dbReference type="EMBL" id="LGRB01000008">
    <property type="protein sequence ID" value="OCT52726.1"/>
    <property type="molecule type" value="Genomic_DNA"/>
</dbReference>
<reference evidence="2" key="1">
    <citation type="submission" date="2015-07" db="EMBL/GenBank/DDBJ databases">
        <authorList>
            <person name="Teixeira M.M."/>
            <person name="Souza R.C."/>
            <person name="Almeida L.G."/>
            <person name="Vicente V.A."/>
            <person name="de Hoog S."/>
            <person name="Bocca A.L."/>
            <person name="de Almeida S.R."/>
            <person name="Vasconcelos A.T."/>
            <person name="Felipe M.S."/>
        </authorList>
    </citation>
    <scope>NUCLEOTIDE SEQUENCE [LARGE SCALE GENOMIC DNA]</scope>
    <source>
        <strain evidence="2">KSF</strain>
    </source>
</reference>
<dbReference type="OrthoDB" id="4112385at2759"/>
<evidence type="ECO:0000313" key="1">
    <source>
        <dbReference type="EMBL" id="OCT52726.1"/>
    </source>
</evidence>